<dbReference type="Pfam" id="PF01609">
    <property type="entry name" value="DDE_Tnp_1"/>
    <property type="match status" value="1"/>
</dbReference>
<reference evidence="2" key="1">
    <citation type="submission" date="2024-04" db="EMBL/GenBank/DDBJ databases">
        <title>Mariniflexile litorale, isolated from the shallow sediments of the Sea of Japan.</title>
        <authorList>
            <person name="Romanenko L."/>
            <person name="Isaeva M."/>
        </authorList>
    </citation>
    <scope>NUCLEOTIDE SEQUENCE [LARGE SCALE GENOMIC DNA]</scope>
    <source>
        <strain evidence="2">KMM 9835</strain>
    </source>
</reference>
<dbReference type="NCBIfam" id="NF033592">
    <property type="entry name" value="transpos_IS4_1"/>
    <property type="match status" value="1"/>
</dbReference>
<dbReference type="InterPro" id="IPR047952">
    <property type="entry name" value="Transpos_IS4"/>
</dbReference>
<keyword evidence="3" id="KW-1185">Reference proteome</keyword>
<proteinExistence type="predicted"/>
<dbReference type="Proteomes" id="UP001224325">
    <property type="component" value="Chromosome"/>
</dbReference>
<evidence type="ECO:0000313" key="2">
    <source>
        <dbReference type="EMBL" id="XBL14124.1"/>
    </source>
</evidence>
<dbReference type="GO" id="GO:0006313">
    <property type="term" value="P:DNA transposition"/>
    <property type="evidence" value="ECO:0007669"/>
    <property type="project" value="InterPro"/>
</dbReference>
<dbReference type="KEGG" id="mlil:QLS71_017620"/>
<dbReference type="GO" id="GO:0003677">
    <property type="term" value="F:DNA binding"/>
    <property type="evidence" value="ECO:0007669"/>
    <property type="project" value="InterPro"/>
</dbReference>
<dbReference type="AlphaFoldDB" id="A0AAU7EDF4"/>
<dbReference type="PANTHER" id="PTHR37529:SF1">
    <property type="entry name" value="TRANSPOSASE INSG FOR INSERTION SEQUENCE ELEMENT IS4-RELATED"/>
    <property type="match status" value="1"/>
</dbReference>
<sequence length="425" mass="49971">MKAELFSDALKNEFRISEKYFTRKRKQQFSTILLLMLNMLRKSLSLELENFLSFLKIGTTRKFTKSAFVQARKKISPKVFKHLSQTLIKEFYTDNEPGIKTWKGFRLLAVDGSRITLPLTKDLKAYFGETKNHTTTSIVQAKCSVLYDLENNYIIDGELAPISQGERAMALSHLIYCKQGDLILYDRGYPSYDFIKYHITNNLDYVIRVKISFSKLILDFEKSKKKSQIVIITSGRYIKLSDKASDKTAPIKVRLIRVELPKGQVEILMTSLLDIKNYPNNMFKSLYYKRWRVETFYDELKNKLMVEHFSGYSRQSILQDFYAALFIGNIQTLIVSELEDEIAEKNKQRKLNYKVNTNLSYGFLKNRVIELFFTENQIEQPLNELKQLFMENMVPIRPYRSFKRDMGKYRSRTKPKITKNQKDSI</sequence>
<dbReference type="GO" id="GO:0004803">
    <property type="term" value="F:transposase activity"/>
    <property type="evidence" value="ECO:0007669"/>
    <property type="project" value="InterPro"/>
</dbReference>
<dbReference type="EMBL" id="CP155618">
    <property type="protein sequence ID" value="XBL14124.1"/>
    <property type="molecule type" value="Genomic_DNA"/>
</dbReference>
<evidence type="ECO:0000259" key="1">
    <source>
        <dbReference type="Pfam" id="PF01609"/>
    </source>
</evidence>
<name>A0AAU7EDF4_9FLAO</name>
<dbReference type="InterPro" id="IPR012337">
    <property type="entry name" value="RNaseH-like_sf"/>
</dbReference>
<gene>
    <name evidence="2" type="ORF">QLS71_017620</name>
</gene>
<dbReference type="RefSeq" id="WP_308994008.1">
    <property type="nucleotide sequence ID" value="NZ_CP155618.1"/>
</dbReference>
<protein>
    <submittedName>
        <fullName evidence="2">IS4 family transposase</fullName>
    </submittedName>
</protein>
<dbReference type="SUPFAM" id="SSF53098">
    <property type="entry name" value="Ribonuclease H-like"/>
    <property type="match status" value="1"/>
</dbReference>
<evidence type="ECO:0000313" key="3">
    <source>
        <dbReference type="Proteomes" id="UP001224325"/>
    </source>
</evidence>
<dbReference type="InterPro" id="IPR002559">
    <property type="entry name" value="Transposase_11"/>
</dbReference>
<accession>A0AAU7EDF4</accession>
<organism evidence="2 3">
    <name type="scientific">Mariniflexile litorale</name>
    <dbReference type="NCBI Taxonomy" id="3045158"/>
    <lineage>
        <taxon>Bacteria</taxon>
        <taxon>Pseudomonadati</taxon>
        <taxon>Bacteroidota</taxon>
        <taxon>Flavobacteriia</taxon>
        <taxon>Flavobacteriales</taxon>
        <taxon>Flavobacteriaceae</taxon>
        <taxon>Mariniflexile</taxon>
    </lineage>
</organism>
<feature type="domain" description="Transposase IS4-like" evidence="1">
    <location>
        <begin position="104"/>
        <end position="327"/>
    </location>
</feature>
<dbReference type="PANTHER" id="PTHR37529">
    <property type="entry name" value="TRANSPOSASE INSG FOR INSERTION SEQUENCE ELEMENT IS4-RELATED"/>
    <property type="match status" value="1"/>
</dbReference>